<dbReference type="Proteomes" id="UP000342249">
    <property type="component" value="Unassembled WGS sequence"/>
</dbReference>
<proteinExistence type="predicted"/>
<comment type="caution">
    <text evidence="3">The sequence shown here is derived from an EMBL/GenBank/DDBJ whole genome shotgun (WGS) entry which is preliminary data.</text>
</comment>
<evidence type="ECO:0000313" key="3">
    <source>
        <dbReference type="EMBL" id="MPQ60823.1"/>
    </source>
</evidence>
<reference evidence="3 4" key="1">
    <citation type="journal article" date="2019" name="Lett. Appl. Microbiol.">
        <title>A case of 'blown pack' spoilage of vacuum-packaged pork likely associated with Clostridium estertheticum in Canada.</title>
        <authorList>
            <person name="Zhang P."/>
            <person name="Ward P."/>
            <person name="McMullen L.M."/>
            <person name="Yang X."/>
        </authorList>
    </citation>
    <scope>NUCLEOTIDE SEQUENCE [LARGE SCALE GENOMIC DNA]</scope>
    <source>
        <strain evidence="3 4">MA19</strain>
    </source>
</reference>
<dbReference type="Pfam" id="PF00754">
    <property type="entry name" value="F5_F8_type_C"/>
    <property type="match status" value="1"/>
</dbReference>
<accession>A0A5N7IWH0</accession>
<dbReference type="EMBL" id="SPSF01000009">
    <property type="protein sequence ID" value="MPQ60823.1"/>
    <property type="molecule type" value="Genomic_DNA"/>
</dbReference>
<evidence type="ECO:0000313" key="4">
    <source>
        <dbReference type="Proteomes" id="UP000342249"/>
    </source>
</evidence>
<dbReference type="SUPFAM" id="SSF49785">
    <property type="entry name" value="Galactose-binding domain-like"/>
    <property type="match status" value="1"/>
</dbReference>
<dbReference type="InterPro" id="IPR000421">
    <property type="entry name" value="FA58C"/>
</dbReference>
<dbReference type="RefSeq" id="WP_152749895.1">
    <property type="nucleotide sequence ID" value="NZ_SPSE01000010.1"/>
</dbReference>
<dbReference type="AlphaFoldDB" id="A0A5N7IWH0"/>
<dbReference type="GO" id="GO:0016798">
    <property type="term" value="F:hydrolase activity, acting on glycosyl bonds"/>
    <property type="evidence" value="ECO:0007669"/>
    <property type="project" value="UniProtKB-KW"/>
</dbReference>
<gene>
    <name evidence="3" type="ORF">E4V82_01675</name>
</gene>
<evidence type="ECO:0000256" key="1">
    <source>
        <dbReference type="ARBA" id="ARBA00023295"/>
    </source>
</evidence>
<keyword evidence="1" id="KW-0378">Hydrolase</keyword>
<protein>
    <submittedName>
        <fullName evidence="3">Discoidin domain-containing protein</fullName>
    </submittedName>
</protein>
<keyword evidence="1" id="KW-0326">Glycosidase</keyword>
<dbReference type="Gene3D" id="2.60.120.260">
    <property type="entry name" value="Galactose-binding domain-like"/>
    <property type="match status" value="1"/>
</dbReference>
<organism evidence="3 4">
    <name type="scientific">Clostridium estertheticum</name>
    <dbReference type="NCBI Taxonomy" id="238834"/>
    <lineage>
        <taxon>Bacteria</taxon>
        <taxon>Bacillati</taxon>
        <taxon>Bacillota</taxon>
        <taxon>Clostridia</taxon>
        <taxon>Eubacteriales</taxon>
        <taxon>Clostridiaceae</taxon>
        <taxon>Clostridium</taxon>
    </lineage>
</organism>
<sequence length="275" mass="31721">MDGTNINGLKIEIRDKFNDTISEITGNDTVSIVYAQSYKAGDKICFANSSENKYLIIKIDDELDEALIYLTSNTLEFEIPFGEDAKAYSENTFKGIEHNISVRVAKNEEIYTYRDIAKNVIDQRGVTTYYPHSTANVETRNEAVFAARNVIDGQISNKGHGIWPYESWGTWQREDAQITVNFGREVEVDKIALYLRADFPHDTYWKSLKIEFSDGTSKIVETIKTSDAQYIRFNKKTIRWIKLLDFRKSDELTDFAALTEICVYGNDIQQRQRRL</sequence>
<name>A0A5N7IWH0_9CLOT</name>
<evidence type="ECO:0000259" key="2">
    <source>
        <dbReference type="Pfam" id="PF00754"/>
    </source>
</evidence>
<feature type="domain" description="F5/8 type C" evidence="2">
    <location>
        <begin position="143"/>
        <end position="243"/>
    </location>
</feature>
<dbReference type="InterPro" id="IPR008979">
    <property type="entry name" value="Galactose-bd-like_sf"/>
</dbReference>